<dbReference type="PANTHER" id="PTHR13593:SF113">
    <property type="entry name" value="SI:DKEY-266F7.9"/>
    <property type="match status" value="1"/>
</dbReference>
<dbReference type="OrthoDB" id="7191982at2"/>
<evidence type="ECO:0000256" key="2">
    <source>
        <dbReference type="ARBA" id="ARBA00012581"/>
    </source>
</evidence>
<name>A0A226HKM0_9FLAO</name>
<comment type="catalytic activity">
    <reaction evidence="1">
        <text>a 1,2-diacyl-sn-glycero-3-phospho-(1D-myo-inositol) = 1D-myo-inositol 1,2-cyclic phosphate + a 1,2-diacyl-sn-glycerol</text>
        <dbReference type="Rhea" id="RHEA:17093"/>
        <dbReference type="ChEBI" id="CHEBI:17815"/>
        <dbReference type="ChEBI" id="CHEBI:57880"/>
        <dbReference type="ChEBI" id="CHEBI:58484"/>
        <dbReference type="EC" id="4.6.1.13"/>
    </reaction>
</comment>
<dbReference type="Pfam" id="PF00388">
    <property type="entry name" value="PI-PLC-X"/>
    <property type="match status" value="1"/>
</dbReference>
<sequence>MKKTVQNLAGRCWNLIGQSKGMKSLMIIALSISMVSCSNDEVESVNTSVEKPKEEVPAEEKSNTGKKFTNYYSLKKWMERIPNYTDITKMTIPGTHNSGALFDYKAGPIGLQNAGKTQNYNITAQLNMGVRFLDIRCKIVKNKLVIYHGIADQKQTLYDVLTVVEKFLSENPSEFIFLSIKKEDDKDSLAEFQRLLRSYFSNNKFWDRVYKNNNGFPYLKDVRGKIVLIKRFGGFDEAGYSAAYGWMDDSENFIIRNNNYSFNVQDAYIVTYTDDKVNNSKKQMARAGNSTNKNELFLNFYSGYKKMFGRIPNVRSVSTYVNPKLNSYVAKTKSPQSGFGVCILDFIDESLSKTIVNKNIFQGDPVDFVECDEF</sequence>
<dbReference type="EC" id="4.6.1.13" evidence="2"/>
<keyword evidence="8" id="KW-1185">Reference proteome</keyword>
<accession>A0A226HKM0</accession>
<dbReference type="SUPFAM" id="SSF51695">
    <property type="entry name" value="PLC-like phosphodiesterases"/>
    <property type="match status" value="1"/>
</dbReference>
<dbReference type="SMART" id="SM00148">
    <property type="entry name" value="PLCXc"/>
    <property type="match status" value="1"/>
</dbReference>
<dbReference type="CDD" id="cd08586">
    <property type="entry name" value="PI-PLCc_BcPLC_like"/>
    <property type="match status" value="1"/>
</dbReference>
<comment type="caution">
    <text evidence="7">The sequence shown here is derived from an EMBL/GenBank/DDBJ whole genome shotgun (WGS) entry which is preliminary data.</text>
</comment>
<proteinExistence type="predicted"/>
<dbReference type="InterPro" id="IPR051057">
    <property type="entry name" value="PI-PLC_domain"/>
</dbReference>
<organism evidence="7 8">
    <name type="scientific">Flavobacterium hercynium</name>
    <dbReference type="NCBI Taxonomy" id="387094"/>
    <lineage>
        <taxon>Bacteria</taxon>
        <taxon>Pseudomonadati</taxon>
        <taxon>Bacteroidota</taxon>
        <taxon>Flavobacteriia</taxon>
        <taxon>Flavobacteriales</taxon>
        <taxon>Flavobacteriaceae</taxon>
        <taxon>Flavobacterium</taxon>
    </lineage>
</organism>
<evidence type="ECO:0000313" key="7">
    <source>
        <dbReference type="EMBL" id="OXA94889.1"/>
    </source>
</evidence>
<dbReference type="GO" id="GO:0006629">
    <property type="term" value="P:lipid metabolic process"/>
    <property type="evidence" value="ECO:0007669"/>
    <property type="project" value="InterPro"/>
</dbReference>
<dbReference type="GO" id="GO:0004436">
    <property type="term" value="F:phosphatidylinositol diacylglycerol-lyase activity"/>
    <property type="evidence" value="ECO:0007669"/>
    <property type="project" value="UniProtKB-EC"/>
</dbReference>
<evidence type="ECO:0000256" key="4">
    <source>
        <dbReference type="ARBA" id="ARBA00030474"/>
    </source>
</evidence>
<gene>
    <name evidence="7" type="ORF">B0A66_03980</name>
</gene>
<protein>
    <recommendedName>
        <fullName evidence="3">1-phosphatidylinositol phosphodiesterase</fullName>
        <ecNumber evidence="2">4.6.1.13</ecNumber>
    </recommendedName>
    <alternativeName>
        <fullName evidence="4">Phosphatidylinositol diacylglycerol-lyase</fullName>
    </alternativeName>
    <alternativeName>
        <fullName evidence="5">Phosphatidylinositol-specific phospholipase C</fullName>
    </alternativeName>
</protein>
<dbReference type="RefSeq" id="WP_089048552.1">
    <property type="nucleotide sequence ID" value="NZ_FXTV01000002.1"/>
</dbReference>
<dbReference type="InterPro" id="IPR017946">
    <property type="entry name" value="PLC-like_Pdiesterase_TIM-brl"/>
</dbReference>
<dbReference type="InterPro" id="IPR000909">
    <property type="entry name" value="PLipase_C_PInositol-sp_X_dom"/>
</dbReference>
<evidence type="ECO:0000256" key="5">
    <source>
        <dbReference type="ARBA" id="ARBA00030782"/>
    </source>
</evidence>
<dbReference type="Proteomes" id="UP000198345">
    <property type="component" value="Unassembled WGS sequence"/>
</dbReference>
<evidence type="ECO:0000256" key="1">
    <source>
        <dbReference type="ARBA" id="ARBA00001316"/>
    </source>
</evidence>
<dbReference type="PANTHER" id="PTHR13593">
    <property type="match status" value="1"/>
</dbReference>
<dbReference type="EMBL" id="MUGW01000008">
    <property type="protein sequence ID" value="OXA94889.1"/>
    <property type="molecule type" value="Genomic_DNA"/>
</dbReference>
<evidence type="ECO:0000313" key="8">
    <source>
        <dbReference type="Proteomes" id="UP000198345"/>
    </source>
</evidence>
<dbReference type="GO" id="GO:0008081">
    <property type="term" value="F:phosphoric diester hydrolase activity"/>
    <property type="evidence" value="ECO:0007669"/>
    <property type="project" value="InterPro"/>
</dbReference>
<dbReference type="Gene3D" id="3.20.20.190">
    <property type="entry name" value="Phosphatidylinositol (PI) phosphodiesterase"/>
    <property type="match status" value="1"/>
</dbReference>
<dbReference type="AlphaFoldDB" id="A0A226HKM0"/>
<dbReference type="PROSITE" id="PS50007">
    <property type="entry name" value="PIPLC_X_DOMAIN"/>
    <property type="match status" value="1"/>
</dbReference>
<evidence type="ECO:0000259" key="6">
    <source>
        <dbReference type="SMART" id="SM00148"/>
    </source>
</evidence>
<reference evidence="7 8" key="1">
    <citation type="submission" date="2016-11" db="EMBL/GenBank/DDBJ databases">
        <title>Whole genomes of Flavobacteriaceae.</title>
        <authorList>
            <person name="Stine C."/>
            <person name="Li C."/>
            <person name="Tadesse D."/>
        </authorList>
    </citation>
    <scope>NUCLEOTIDE SEQUENCE [LARGE SCALE GENOMIC DNA]</scope>
    <source>
        <strain evidence="7 8">DSM 18292</strain>
    </source>
</reference>
<feature type="domain" description="Phosphatidylinositol-specific phospholipase C X" evidence="6">
    <location>
        <begin position="87"/>
        <end position="231"/>
    </location>
</feature>
<evidence type="ECO:0000256" key="3">
    <source>
        <dbReference type="ARBA" id="ARBA00019758"/>
    </source>
</evidence>